<protein>
    <submittedName>
        <fullName evidence="2">DUF4325 domain-containing protein</fullName>
    </submittedName>
</protein>
<dbReference type="RefSeq" id="WP_204971087.1">
    <property type="nucleotide sequence ID" value="NZ_JAAZTS010000002.1"/>
</dbReference>
<dbReference type="Pfam" id="PF14213">
    <property type="entry name" value="DUF4325"/>
    <property type="match status" value="1"/>
</dbReference>
<keyword evidence="3" id="KW-1185">Reference proteome</keyword>
<accession>A0AA40ZRI1</accession>
<dbReference type="AlphaFoldDB" id="A0AA40ZRI1"/>
<evidence type="ECO:0000259" key="1">
    <source>
        <dbReference type="Pfam" id="PF14213"/>
    </source>
</evidence>
<dbReference type="InterPro" id="IPR025474">
    <property type="entry name" value="DUF4325"/>
</dbReference>
<feature type="domain" description="DUF4325" evidence="1">
    <location>
        <begin position="54"/>
        <end position="87"/>
    </location>
</feature>
<name>A0AA40ZRI1_9BACT</name>
<comment type="caution">
    <text evidence="2">The sequence shown here is derived from an EMBL/GenBank/DDBJ whole genome shotgun (WGS) entry which is preliminary data.</text>
</comment>
<evidence type="ECO:0000313" key="3">
    <source>
        <dbReference type="Proteomes" id="UP000698924"/>
    </source>
</evidence>
<proteinExistence type="predicted"/>
<reference evidence="2 3" key="1">
    <citation type="journal article" date="2021" name="Sci. Rep.">
        <title>The distribution of antibiotic resistance genes in chicken gut microbiota commensals.</title>
        <authorList>
            <person name="Juricova H."/>
            <person name="Matiasovicova J."/>
            <person name="Kubasova T."/>
            <person name="Cejkova D."/>
            <person name="Rychlik I."/>
        </authorList>
    </citation>
    <scope>NUCLEOTIDE SEQUENCE [LARGE SCALE GENOMIC DNA]</scope>
    <source>
        <strain evidence="2 3">An421</strain>
    </source>
</reference>
<gene>
    <name evidence="2" type="ORF">H6D15_03225</name>
</gene>
<dbReference type="EMBL" id="JACJMO010000002">
    <property type="protein sequence ID" value="MBM6856618.1"/>
    <property type="molecule type" value="Genomic_DNA"/>
</dbReference>
<dbReference type="Proteomes" id="UP000698924">
    <property type="component" value="Unassembled WGS sequence"/>
</dbReference>
<sequence length="111" mass="12867">MNKTIDLENFRTQLGAVKSRVFTGRDRGEVVRDKSNIDKIFDTCDKITIIIPKDVYSITPSFLEEFFVNIVKKYGKKTFLSKIQWVDNGYDISSQLDEAIERILRKKTGLD</sequence>
<organism evidence="2 3">
    <name type="scientific">Caecibacteroides pullorum</name>
    <dbReference type="NCBI Taxonomy" id="2725562"/>
    <lineage>
        <taxon>Bacteria</taxon>
        <taxon>Pseudomonadati</taxon>
        <taxon>Bacteroidota</taxon>
        <taxon>Bacteroidia</taxon>
        <taxon>Bacteroidales</taxon>
        <taxon>Bacteroidaceae</taxon>
        <taxon>Caecibacteroides</taxon>
    </lineage>
</organism>
<evidence type="ECO:0000313" key="2">
    <source>
        <dbReference type="EMBL" id="MBM6856618.1"/>
    </source>
</evidence>